<evidence type="ECO:0000256" key="3">
    <source>
        <dbReference type="ARBA" id="ARBA00022574"/>
    </source>
</evidence>
<dbReference type="GO" id="GO:0006364">
    <property type="term" value="P:rRNA processing"/>
    <property type="evidence" value="ECO:0007669"/>
    <property type="project" value="UniProtKB-KW"/>
</dbReference>
<reference evidence="9" key="1">
    <citation type="submission" date="2016-11" db="UniProtKB">
        <authorList>
            <consortium name="WormBaseParasite"/>
        </authorList>
    </citation>
    <scope>IDENTIFICATION</scope>
</reference>
<evidence type="ECO:0000256" key="1">
    <source>
        <dbReference type="ARBA" id="ARBA00004604"/>
    </source>
</evidence>
<keyword evidence="8" id="KW-1185">Reference proteome</keyword>
<dbReference type="Pfam" id="PF00400">
    <property type="entry name" value="WD40"/>
    <property type="match status" value="1"/>
</dbReference>
<dbReference type="PANTHER" id="PTHR18359">
    <property type="entry name" value="WD-REPEAT PROTEIN-RELATED"/>
    <property type="match status" value="1"/>
</dbReference>
<keyword evidence="2" id="KW-0698">rRNA processing</keyword>
<organism evidence="8 9">
    <name type="scientific">Macrostomum lignano</name>
    <dbReference type="NCBI Taxonomy" id="282301"/>
    <lineage>
        <taxon>Eukaryota</taxon>
        <taxon>Metazoa</taxon>
        <taxon>Spiralia</taxon>
        <taxon>Lophotrochozoa</taxon>
        <taxon>Platyhelminthes</taxon>
        <taxon>Rhabditophora</taxon>
        <taxon>Macrostomorpha</taxon>
        <taxon>Macrostomida</taxon>
        <taxon>Macrostomidae</taxon>
        <taxon>Macrostomum</taxon>
    </lineage>
</organism>
<evidence type="ECO:0000256" key="5">
    <source>
        <dbReference type="ARBA" id="ARBA00023242"/>
    </source>
</evidence>
<comment type="similarity">
    <text evidence="6">Belongs to the WD repeat UTP18 family.</text>
</comment>
<dbReference type="GO" id="GO:0034388">
    <property type="term" value="C:Pwp2p-containing subcomplex of 90S preribosome"/>
    <property type="evidence" value="ECO:0007669"/>
    <property type="project" value="TreeGrafter"/>
</dbReference>
<sequence>MLQMPTESSAETISAKKRKRNEQTAAVPAGFIIDTLPSESLARRLELPDQADLSVPSDDERDEADSDASSSDSSTKERKPDKKRNGKALAEEVWHDEDDDVDIESASSSNVHKLQRRQRQRRMEFLAAYGPTPHYLDVDRKLATVLANRRDGGDLPTRRLDYVRLTNANKESPSHRRLTSVQFNPKARVLLTASTDQRFALFQVDPDRPVFDRLHSHHMPGFPVHCARFSPDGNHIVLASVHRSFRLFDITTERLVHVPRLLGVERNCKLSDFEISPDQKLIAFIGKYGEVYLVDFKRQFESAIASIRRRWRLPPSRRLRRKLRGTFVDEGSTGLSSLAASSRYIACGSTCGIVNLYGWEAADLASATTGRPLETKPIRTATNLTTECSCLRFHPSQELLLMASRQEPQAVRLWHLGDGRVMQNFPPPTIRHYLAAVHSADFSPGGGFLCLGQHTGRAAMFRLSHYSGY</sequence>
<dbReference type="Proteomes" id="UP000095280">
    <property type="component" value="Unplaced"/>
</dbReference>
<dbReference type="GO" id="GO:0032040">
    <property type="term" value="C:small-subunit processome"/>
    <property type="evidence" value="ECO:0007669"/>
    <property type="project" value="TreeGrafter"/>
</dbReference>
<dbReference type="InterPro" id="IPR015943">
    <property type="entry name" value="WD40/YVTN_repeat-like_dom_sf"/>
</dbReference>
<evidence type="ECO:0000256" key="6">
    <source>
        <dbReference type="ARBA" id="ARBA00025767"/>
    </source>
</evidence>
<dbReference type="InterPro" id="IPR001680">
    <property type="entry name" value="WD40_rpt"/>
</dbReference>
<feature type="compositionally biased region" description="Acidic residues" evidence="7">
    <location>
        <begin position="57"/>
        <end position="66"/>
    </location>
</feature>
<feature type="compositionally biased region" description="Polar residues" evidence="7">
    <location>
        <begin position="1"/>
        <end position="12"/>
    </location>
</feature>
<dbReference type="SMART" id="SM00320">
    <property type="entry name" value="WD40"/>
    <property type="match status" value="5"/>
</dbReference>
<keyword evidence="4" id="KW-0677">Repeat</keyword>
<accession>A0A1I8HQT6</accession>
<name>A0A1I8HQT6_9PLAT</name>
<dbReference type="SUPFAM" id="SSF50978">
    <property type="entry name" value="WD40 repeat-like"/>
    <property type="match status" value="1"/>
</dbReference>
<evidence type="ECO:0000256" key="7">
    <source>
        <dbReference type="SAM" id="MobiDB-lite"/>
    </source>
</evidence>
<evidence type="ECO:0000313" key="8">
    <source>
        <dbReference type="Proteomes" id="UP000095280"/>
    </source>
</evidence>
<dbReference type="AlphaFoldDB" id="A0A1I8HQT6"/>
<dbReference type="PANTHER" id="PTHR18359:SF0">
    <property type="entry name" value="U3 SMALL NUCLEOLAR RNA-ASSOCIATED PROTEIN 18 HOMOLOG"/>
    <property type="match status" value="1"/>
</dbReference>
<evidence type="ECO:0000313" key="9">
    <source>
        <dbReference type="WBParaSite" id="maker-uti_cns_0007346-snap-gene-0.2-mRNA-1"/>
    </source>
</evidence>
<dbReference type="InterPro" id="IPR036322">
    <property type="entry name" value="WD40_repeat_dom_sf"/>
</dbReference>
<proteinExistence type="inferred from homology"/>
<dbReference type="InterPro" id="IPR045161">
    <property type="entry name" value="Utp18"/>
</dbReference>
<dbReference type="WBParaSite" id="maker-uti_cns_0007346-snap-gene-0.2-mRNA-1">
    <property type="protein sequence ID" value="maker-uti_cns_0007346-snap-gene-0.2-mRNA-1"/>
    <property type="gene ID" value="maker-uti_cns_0007346-snap-gene-0.2"/>
</dbReference>
<evidence type="ECO:0000256" key="4">
    <source>
        <dbReference type="ARBA" id="ARBA00022737"/>
    </source>
</evidence>
<comment type="subcellular location">
    <subcellularLocation>
        <location evidence="1">Nucleus</location>
        <location evidence="1">Nucleolus</location>
    </subcellularLocation>
</comment>
<keyword evidence="5" id="KW-0539">Nucleus</keyword>
<evidence type="ECO:0000256" key="2">
    <source>
        <dbReference type="ARBA" id="ARBA00022552"/>
    </source>
</evidence>
<keyword evidence="3" id="KW-0853">WD repeat</keyword>
<feature type="region of interest" description="Disordered" evidence="7">
    <location>
        <begin position="1"/>
        <end position="91"/>
    </location>
</feature>
<protein>
    <submittedName>
        <fullName evidence="9">WD_REPEATS_REGION domain-containing protein</fullName>
    </submittedName>
</protein>
<dbReference type="Gene3D" id="2.130.10.10">
    <property type="entry name" value="YVTN repeat-like/Quinoprotein amine dehydrogenase"/>
    <property type="match status" value="2"/>
</dbReference>